<dbReference type="GO" id="GO:0003676">
    <property type="term" value="F:nucleic acid binding"/>
    <property type="evidence" value="ECO:0007669"/>
    <property type="project" value="InterPro"/>
</dbReference>
<dbReference type="InterPro" id="IPR039537">
    <property type="entry name" value="Retrotran_Ty1/copia-like"/>
</dbReference>
<evidence type="ECO:0000256" key="5">
    <source>
        <dbReference type="PROSITE-ProRule" id="PRU00047"/>
    </source>
</evidence>
<accession>A0A2N9H7Z0</accession>
<dbReference type="Pfam" id="PF22936">
    <property type="entry name" value="Pol_BBD"/>
    <property type="match status" value="1"/>
</dbReference>
<dbReference type="InterPro" id="IPR036397">
    <property type="entry name" value="RNaseH_sf"/>
</dbReference>
<feature type="compositionally biased region" description="Polar residues" evidence="6">
    <location>
        <begin position="246"/>
        <end position="257"/>
    </location>
</feature>
<keyword evidence="4" id="KW-0378">Hydrolase</keyword>
<dbReference type="PROSITE" id="PS50994">
    <property type="entry name" value="INTEGRASE"/>
    <property type="match status" value="1"/>
</dbReference>
<dbReference type="SUPFAM" id="SSF56672">
    <property type="entry name" value="DNA/RNA polymerases"/>
    <property type="match status" value="1"/>
</dbReference>
<keyword evidence="2" id="KW-0479">Metal-binding</keyword>
<evidence type="ECO:0000256" key="1">
    <source>
        <dbReference type="ARBA" id="ARBA00022670"/>
    </source>
</evidence>
<evidence type="ECO:0000259" key="7">
    <source>
        <dbReference type="PROSITE" id="PS50158"/>
    </source>
</evidence>
<evidence type="ECO:0008006" key="10">
    <source>
        <dbReference type="Google" id="ProtNLM"/>
    </source>
</evidence>
<keyword evidence="3" id="KW-0064">Aspartyl protease</keyword>
<keyword evidence="5" id="KW-0862">Zinc</keyword>
<dbReference type="GO" id="GO:0006508">
    <property type="term" value="P:proteolysis"/>
    <property type="evidence" value="ECO:0007669"/>
    <property type="project" value="UniProtKB-KW"/>
</dbReference>
<dbReference type="Pfam" id="PF25597">
    <property type="entry name" value="SH3_retrovirus"/>
    <property type="match status" value="1"/>
</dbReference>
<dbReference type="SUPFAM" id="SSF53098">
    <property type="entry name" value="Ribonuclease H-like"/>
    <property type="match status" value="1"/>
</dbReference>
<feature type="domain" description="Integrase catalytic" evidence="8">
    <location>
        <begin position="564"/>
        <end position="730"/>
    </location>
</feature>
<dbReference type="InterPro" id="IPR057670">
    <property type="entry name" value="SH3_retrovirus"/>
</dbReference>
<evidence type="ECO:0000313" key="9">
    <source>
        <dbReference type="EMBL" id="SPD07988.1"/>
    </source>
</evidence>
<dbReference type="CDD" id="cd09272">
    <property type="entry name" value="RNase_HI_RT_Ty1"/>
    <property type="match status" value="1"/>
</dbReference>
<dbReference type="InterPro" id="IPR054722">
    <property type="entry name" value="PolX-like_BBD"/>
</dbReference>
<dbReference type="InterPro" id="IPR001584">
    <property type="entry name" value="Integrase_cat-core"/>
</dbReference>
<name>A0A2N9H7Z0_FAGSY</name>
<dbReference type="PANTHER" id="PTHR42648:SF26">
    <property type="entry name" value="INTEGRASE CATALYTIC DOMAIN-CONTAINING PROTEIN"/>
    <property type="match status" value="1"/>
</dbReference>
<evidence type="ECO:0000256" key="2">
    <source>
        <dbReference type="ARBA" id="ARBA00022723"/>
    </source>
</evidence>
<evidence type="ECO:0000256" key="6">
    <source>
        <dbReference type="SAM" id="MobiDB-lite"/>
    </source>
</evidence>
<dbReference type="Pfam" id="PF13976">
    <property type="entry name" value="gag_pre-integrs"/>
    <property type="match status" value="1"/>
</dbReference>
<dbReference type="SUPFAM" id="SSF57756">
    <property type="entry name" value="Retrovirus zinc finger-like domains"/>
    <property type="match status" value="1"/>
</dbReference>
<dbReference type="PROSITE" id="PS50158">
    <property type="entry name" value="ZF_CCHC"/>
    <property type="match status" value="1"/>
</dbReference>
<dbReference type="InterPro" id="IPR036875">
    <property type="entry name" value="Znf_CCHC_sf"/>
</dbReference>
<evidence type="ECO:0000256" key="3">
    <source>
        <dbReference type="ARBA" id="ARBA00022750"/>
    </source>
</evidence>
<dbReference type="GO" id="GO:0004190">
    <property type="term" value="F:aspartic-type endopeptidase activity"/>
    <property type="evidence" value="ECO:0007669"/>
    <property type="project" value="UniProtKB-KW"/>
</dbReference>
<dbReference type="GO" id="GO:0015074">
    <property type="term" value="P:DNA integration"/>
    <property type="evidence" value="ECO:0007669"/>
    <property type="project" value="InterPro"/>
</dbReference>
<evidence type="ECO:0000259" key="8">
    <source>
        <dbReference type="PROSITE" id="PS50994"/>
    </source>
</evidence>
<feature type="compositionally biased region" description="Polar residues" evidence="6">
    <location>
        <begin position="8"/>
        <end position="17"/>
    </location>
</feature>
<dbReference type="EMBL" id="OIVN01002990">
    <property type="protein sequence ID" value="SPD07988.1"/>
    <property type="molecule type" value="Genomic_DNA"/>
</dbReference>
<protein>
    <recommendedName>
        <fullName evidence="10">Integrase catalytic domain-containing protein</fullName>
    </recommendedName>
</protein>
<feature type="compositionally biased region" description="Polar residues" evidence="6">
    <location>
        <begin position="301"/>
        <end position="312"/>
    </location>
</feature>
<dbReference type="InterPro" id="IPR013103">
    <property type="entry name" value="RVT_2"/>
</dbReference>
<dbReference type="Pfam" id="PF14223">
    <property type="entry name" value="Retrotran_gag_2"/>
    <property type="match status" value="1"/>
</dbReference>
<feature type="region of interest" description="Disordered" evidence="6">
    <location>
        <begin position="1"/>
        <end position="22"/>
    </location>
</feature>
<dbReference type="PANTHER" id="PTHR42648">
    <property type="entry name" value="TRANSPOSASE, PUTATIVE-RELATED"/>
    <property type="match status" value="1"/>
</dbReference>
<keyword evidence="5" id="KW-0863">Zinc-finger</keyword>
<dbReference type="InterPro" id="IPR043502">
    <property type="entry name" value="DNA/RNA_pol_sf"/>
</dbReference>
<dbReference type="InterPro" id="IPR001878">
    <property type="entry name" value="Znf_CCHC"/>
</dbReference>
<feature type="region of interest" description="Disordered" evidence="6">
    <location>
        <begin position="246"/>
        <end position="314"/>
    </location>
</feature>
<keyword evidence="1" id="KW-0645">Protease</keyword>
<proteinExistence type="predicted"/>
<organism evidence="9">
    <name type="scientific">Fagus sylvatica</name>
    <name type="common">Beechnut</name>
    <dbReference type="NCBI Taxonomy" id="28930"/>
    <lineage>
        <taxon>Eukaryota</taxon>
        <taxon>Viridiplantae</taxon>
        <taxon>Streptophyta</taxon>
        <taxon>Embryophyta</taxon>
        <taxon>Tracheophyta</taxon>
        <taxon>Spermatophyta</taxon>
        <taxon>Magnoliopsida</taxon>
        <taxon>eudicotyledons</taxon>
        <taxon>Gunneridae</taxon>
        <taxon>Pentapetalae</taxon>
        <taxon>rosids</taxon>
        <taxon>fabids</taxon>
        <taxon>Fagales</taxon>
        <taxon>Fagaceae</taxon>
        <taxon>Fagus</taxon>
    </lineage>
</organism>
<dbReference type="GO" id="GO:0008270">
    <property type="term" value="F:zinc ion binding"/>
    <property type="evidence" value="ECO:0007669"/>
    <property type="project" value="UniProtKB-KW"/>
</dbReference>
<dbReference type="Gene3D" id="3.30.420.10">
    <property type="entry name" value="Ribonuclease H-like superfamily/Ribonuclease H"/>
    <property type="match status" value="1"/>
</dbReference>
<dbReference type="Pfam" id="PF00665">
    <property type="entry name" value="rve"/>
    <property type="match status" value="1"/>
</dbReference>
<feature type="compositionally biased region" description="Low complexity" evidence="6">
    <location>
        <begin position="277"/>
        <end position="300"/>
    </location>
</feature>
<dbReference type="InterPro" id="IPR012337">
    <property type="entry name" value="RNaseH-like_sf"/>
</dbReference>
<dbReference type="Pfam" id="PF07727">
    <property type="entry name" value="RVT_2"/>
    <property type="match status" value="1"/>
</dbReference>
<feature type="domain" description="CCHC-type" evidence="7">
    <location>
        <begin position="321"/>
        <end position="334"/>
    </location>
</feature>
<gene>
    <name evidence="9" type="ORF">FSB_LOCUS35870</name>
</gene>
<evidence type="ECO:0000256" key="4">
    <source>
        <dbReference type="ARBA" id="ARBA00022801"/>
    </source>
</evidence>
<feature type="region of interest" description="Disordered" evidence="6">
    <location>
        <begin position="879"/>
        <end position="906"/>
    </location>
</feature>
<feature type="compositionally biased region" description="Polar residues" evidence="6">
    <location>
        <begin position="879"/>
        <end position="891"/>
    </location>
</feature>
<dbReference type="InterPro" id="IPR025724">
    <property type="entry name" value="GAG-pre-integrase_dom"/>
</dbReference>
<sequence length="1497" mass="166685">MVSEPSMADSSTSNGPHSQLPLPNPPSPLLLLSNMSNLMSIKLDSVNYIVWKLQLTTILEAYSMIDHIDGSIPKPSQHLIDADGNFTTAANPSFLSWKKRDKALLTLIYSTLSPPVLSMVVGLNSALEVWNTLEQRFTSTARANVLNLKLELQSVKKGNDSINAYMQRVKTARDKLSAVGVQIDDEEMLHMILKGLPKEYSSFNSAIRTRDDSLTFEKLSVLLQTEELSINESSDMNTTLAMFVSNTNRHNGGNSNFHRGRGRNSYSNRGRGGGRYGNSYPQSQNQYSQNQFSQGSQGSQPTFNGQNPNSFNKPEHNRPVCQICGKVGHYAIDCYHRMDFAYQGKNPPTKLAAMANASNINLTQSNNDSWLTDSGASDHITANLNNLHQPIPFKGPEQVSVGNGQNLPIQNIGNTQLHTKLHHFRLRNVLHVPRIASNLLSVHKLCLHNNCSCYFDSNKLLVQDLPTRRILYQGQSEHGVYPIHSSSFLKSVHNKSAFNSSLSAANNWLLWHTRLGHPSASVLHSVFPSLKSCNPLNNKSHLLHCQHCLAGKMHKLPFPISVPKSEFPLHVLHADLWGPAPIQSNNGFRFYLVIVDDYTKFCWVYLLKNKSDTFSTFQHFKAMAEKHYNSSIHFLRTDCGGEFTSTAFNSYCAHSGIIHHLTCPHTPQQNGVAERKHRHLIQTTLALLSQSGLSLSHWSYALATACHLINKLPTPLLNMSSPWEQLHHVKPDLSYLRTFGCKCFPLLTPYNTHKLQPKTTPCIFLGYPPTTKGYLCQDPITKRSYTSRHVVFNETEFPACENSAHTPTPDPPSYSPETWLTHLLSTHSCTSLSCSSCPNHSTSVQTSNPTSVINPSPPLANDFLTVPLHVFPQSPALNTALPQSSAPSSAVTPIPIPNSAETPSHVPISAVTPVHAPTPAETPASTPNFAVTPSTAPTSAAPIPPSPLPAPVQNTHPMQTRSKLGIFKPKTCYKAQLDYTLIEPPSFKIATQISQWCQAMQDEYDALIRQGTWSLVPPPRNHNIVGCKWVYKLKTHSDGSLARYKARLVAKGFHQQHGIDFDETFSPVIKPPTVRMILSLAVSLNWPLRQLDVSNAFLHGILKEEVYMSQPQGYINAQHPDYVCRLHKSIYGLKQAPRAWFERFTGQLLQFGFTASAADSSLFIYRSNTIIAYLLLYVDDIVLTSNTPTFLDTLIQHLSSIFELKDLGSLHYFLGIQVTRDSKGLHLSQAKYATALLHKHNMITTKPVSTPCTPNTRLSLHDGEQLQDPHAYRSLVGALHYLTFTRPDLSFAVHQVCQYMASPTSIHLTAAKRILRYLKGTLHLGLSFRPGPLTLSAFTDADWAGDPDDRRSTSGLLVYLGPNPITWSAKKQLTVSRSSTESEYRALALASAEVCWLRTLLKDLGVFISEAPILWCDNISALAIASNPVFHARTKHIEVDFHFVRERVLRKDLTVKFVSTLDQLADIFTKSLPTHRFLDLRSNLMATVRPPELEEGC</sequence>
<reference evidence="9" key="1">
    <citation type="submission" date="2018-02" db="EMBL/GenBank/DDBJ databases">
        <authorList>
            <person name="Cohen D.B."/>
            <person name="Kent A.D."/>
        </authorList>
    </citation>
    <scope>NUCLEOTIDE SEQUENCE</scope>
</reference>